<dbReference type="OrthoDB" id="9944962at2759"/>
<dbReference type="InterPro" id="IPR012677">
    <property type="entry name" value="Nucleotide-bd_a/b_plait_sf"/>
</dbReference>
<name>A0A401NWT7_SCYTO</name>
<sequence>MLIGNLTWWTTADDLLAAIHSTGILDVDAMKFFEVPRTGQFRGFVSLKLFSNCDVQRLLKVLPKKEVHGRTLDVRHFTIDNYRYFRMKSQTAMEKSKLNLTEGEQFDPEIAFDPLKEDNGGMFDPLEYSHTIVLCPARWYTKYVSIH</sequence>
<comment type="caution">
    <text evidence="1">The sequence shown here is derived from an EMBL/GenBank/DDBJ whole genome shotgun (WGS) entry which is preliminary data.</text>
</comment>
<evidence type="ECO:0008006" key="3">
    <source>
        <dbReference type="Google" id="ProtNLM"/>
    </source>
</evidence>
<gene>
    <name evidence="1" type="ORF">scyTo_0009948</name>
</gene>
<proteinExistence type="predicted"/>
<dbReference type="PANTHER" id="PTHR23204">
    <property type="entry name" value="CLEAVAGE AND POLYADENYLATION SPECIFIC FACTOR"/>
    <property type="match status" value="1"/>
</dbReference>
<dbReference type="AlphaFoldDB" id="A0A401NWT7"/>
<dbReference type="SUPFAM" id="SSF54928">
    <property type="entry name" value="RNA-binding domain, RBD"/>
    <property type="match status" value="1"/>
</dbReference>
<dbReference type="STRING" id="75743.A0A401NWT7"/>
<dbReference type="GO" id="GO:0005634">
    <property type="term" value="C:nucleus"/>
    <property type="evidence" value="ECO:0007669"/>
    <property type="project" value="UniProtKB-SubCell"/>
</dbReference>
<evidence type="ECO:0000313" key="1">
    <source>
        <dbReference type="EMBL" id="GCB65324.1"/>
    </source>
</evidence>
<dbReference type="EMBL" id="BFAA01004189">
    <property type="protein sequence ID" value="GCB65324.1"/>
    <property type="molecule type" value="Genomic_DNA"/>
</dbReference>
<organism evidence="1 2">
    <name type="scientific">Scyliorhinus torazame</name>
    <name type="common">Cloudy catshark</name>
    <name type="synonym">Catulus torazame</name>
    <dbReference type="NCBI Taxonomy" id="75743"/>
    <lineage>
        <taxon>Eukaryota</taxon>
        <taxon>Metazoa</taxon>
        <taxon>Chordata</taxon>
        <taxon>Craniata</taxon>
        <taxon>Vertebrata</taxon>
        <taxon>Chondrichthyes</taxon>
        <taxon>Elasmobranchii</taxon>
        <taxon>Galeomorphii</taxon>
        <taxon>Galeoidea</taxon>
        <taxon>Carcharhiniformes</taxon>
        <taxon>Scyliorhinidae</taxon>
        <taxon>Scyliorhinus</taxon>
    </lineage>
</organism>
<reference evidence="1 2" key="1">
    <citation type="journal article" date="2018" name="Nat. Ecol. Evol.">
        <title>Shark genomes provide insights into elasmobranch evolution and the origin of vertebrates.</title>
        <authorList>
            <person name="Hara Y"/>
            <person name="Yamaguchi K"/>
            <person name="Onimaru K"/>
            <person name="Kadota M"/>
            <person name="Koyanagi M"/>
            <person name="Keeley SD"/>
            <person name="Tatsumi K"/>
            <person name="Tanaka K"/>
            <person name="Motone F"/>
            <person name="Kageyama Y"/>
            <person name="Nozu R"/>
            <person name="Adachi N"/>
            <person name="Nishimura O"/>
            <person name="Nakagawa R"/>
            <person name="Tanegashima C"/>
            <person name="Kiyatake I"/>
            <person name="Matsumoto R"/>
            <person name="Murakumo K"/>
            <person name="Nishida K"/>
            <person name="Terakita A"/>
            <person name="Kuratani S"/>
            <person name="Sato K"/>
            <person name="Hyodo S Kuraku.S."/>
        </authorList>
    </citation>
    <scope>NUCLEOTIDE SEQUENCE [LARGE SCALE GENOMIC DNA]</scope>
</reference>
<dbReference type="InterPro" id="IPR034772">
    <property type="entry name" value="CPSF6/7"/>
</dbReference>
<dbReference type="GO" id="GO:0006397">
    <property type="term" value="P:mRNA processing"/>
    <property type="evidence" value="ECO:0007669"/>
    <property type="project" value="UniProtKB-KW"/>
</dbReference>
<accession>A0A401NWT7</accession>
<evidence type="ECO:0000313" key="2">
    <source>
        <dbReference type="Proteomes" id="UP000288216"/>
    </source>
</evidence>
<keyword evidence="2" id="KW-1185">Reference proteome</keyword>
<dbReference type="Gene3D" id="3.30.70.330">
    <property type="match status" value="1"/>
</dbReference>
<dbReference type="InterPro" id="IPR035979">
    <property type="entry name" value="RBD_domain_sf"/>
</dbReference>
<dbReference type="GO" id="GO:0003676">
    <property type="term" value="F:nucleic acid binding"/>
    <property type="evidence" value="ECO:0007669"/>
    <property type="project" value="InterPro"/>
</dbReference>
<dbReference type="Proteomes" id="UP000288216">
    <property type="component" value="Unassembled WGS sequence"/>
</dbReference>
<protein>
    <recommendedName>
        <fullName evidence="3">RRM domain-containing protein</fullName>
    </recommendedName>
</protein>